<organism evidence="7 8">
    <name type="scientific">Alcanivorax dieselolei (strain DSM 16502 / CGMCC 1.3690 / MCCC 1A00001 / B-5)</name>
    <name type="common">Alloalcanivorax dieselolei</name>
    <dbReference type="NCBI Taxonomy" id="930169"/>
    <lineage>
        <taxon>Bacteria</taxon>
        <taxon>Pseudomonadati</taxon>
        <taxon>Pseudomonadota</taxon>
        <taxon>Gammaproteobacteria</taxon>
        <taxon>Oceanospirillales</taxon>
        <taxon>Alcanivoracaceae</taxon>
        <taxon>Alloalcanivorax</taxon>
    </lineage>
</organism>
<dbReference type="GO" id="GO:0003677">
    <property type="term" value="F:DNA binding"/>
    <property type="evidence" value="ECO:0007669"/>
    <property type="project" value="InterPro"/>
</dbReference>
<dbReference type="Pfam" id="PF00580">
    <property type="entry name" value="UvrD-helicase"/>
    <property type="match status" value="1"/>
</dbReference>
<dbReference type="InterPro" id="IPR027417">
    <property type="entry name" value="P-loop_NTPase"/>
</dbReference>
<dbReference type="eggNOG" id="COG0210">
    <property type="taxonomic scope" value="Bacteria"/>
</dbReference>
<reference evidence="7 8" key="1">
    <citation type="journal article" date="2012" name="J. Bacteriol.">
        <title>Complete genome sequence of Alcanivorax dieselolei type strain B5.</title>
        <authorList>
            <person name="Lai Q."/>
            <person name="Li W."/>
            <person name="Shao Z."/>
        </authorList>
    </citation>
    <scope>NUCLEOTIDE SEQUENCE [LARGE SCALE GENOMIC DNA]</scope>
    <source>
        <strain evidence="8">DSM 16502 / CGMCC 1.3690 / B-5</strain>
    </source>
</reference>
<keyword evidence="2" id="KW-0378">Hydrolase</keyword>
<protein>
    <recommendedName>
        <fullName evidence="5">DNA 3'-5' helicase II</fullName>
    </recommendedName>
</protein>
<name>K0CA02_ALCDB</name>
<dbReference type="PATRIC" id="fig|930169.3.peg.2079"/>
<keyword evidence="8" id="KW-1185">Reference proteome</keyword>
<evidence type="ECO:0000313" key="7">
    <source>
        <dbReference type="EMBL" id="AFT70379.1"/>
    </source>
</evidence>
<evidence type="ECO:0000313" key="8">
    <source>
        <dbReference type="Proteomes" id="UP000006286"/>
    </source>
</evidence>
<evidence type="ECO:0000256" key="4">
    <source>
        <dbReference type="ARBA" id="ARBA00022840"/>
    </source>
</evidence>
<dbReference type="SUPFAM" id="SSF52540">
    <property type="entry name" value="P-loop containing nucleoside triphosphate hydrolases"/>
    <property type="match status" value="1"/>
</dbReference>
<dbReference type="Gene3D" id="3.40.50.300">
    <property type="entry name" value="P-loop containing nucleotide triphosphate hydrolases"/>
    <property type="match status" value="1"/>
</dbReference>
<dbReference type="InterPro" id="IPR000212">
    <property type="entry name" value="DNA_helicase_UvrD/REP"/>
</dbReference>
<dbReference type="PANTHER" id="PTHR11070:SF2">
    <property type="entry name" value="ATP-DEPENDENT DNA HELICASE SRS2"/>
    <property type="match status" value="1"/>
</dbReference>
<keyword evidence="3" id="KW-0347">Helicase</keyword>
<evidence type="ECO:0000256" key="3">
    <source>
        <dbReference type="ARBA" id="ARBA00022806"/>
    </source>
</evidence>
<dbReference type="InterPro" id="IPR014016">
    <property type="entry name" value="UvrD-like_ATP-bd"/>
</dbReference>
<sequence length="477" mass="52063">MSGPPMSRAEIDLRAVERGTITAPAGCGKTELIAQTLRAHRESKPILVLTHTNAGVAALRARLDRAGVPTKAYRLSTIDGWAIRLISTFPARSAHDPEILRLAAPARDYPVIRETAWKLLEAGHVSEVLKASYAHLIVDEYQDCSVPQHRIVYFLSLILPTCVLGDPMQAIFGFRGNVLADWNQQVCTHFPVVGELETPWRWRNAGAEAFGQWLLEARRLLAVGQRVDLRSGPPEHVSWVQTIPPNDHQQRLAAARTAPPAADGRVLIIADSRNRSAQQNFASQTPGASTVEAVDLQDLIVFCSSFDVFAQDALGRLLTFVKSVMTNAGVSELIRRMETLMRGTARNPPNEAEQLALEFRHTPSLAAAAALLSALRALPNVRVHRPAIFYGVLKALREASTGIVPLEEAAIRVREENRLLGRSLPKRAVGSTLLLKGLEAEVVVLLNPEGMSAQNLYVAMTRGSMQLVVCSASPLLG</sequence>
<evidence type="ECO:0000256" key="2">
    <source>
        <dbReference type="ARBA" id="ARBA00022801"/>
    </source>
</evidence>
<dbReference type="AlphaFoldDB" id="K0CA02"/>
<accession>K0CA02</accession>
<evidence type="ECO:0000256" key="5">
    <source>
        <dbReference type="ARBA" id="ARBA00034923"/>
    </source>
</evidence>
<dbReference type="HOGENOM" id="CLU_047241_1_0_6"/>
<dbReference type="STRING" id="930169.B5T_02105"/>
<dbReference type="Proteomes" id="UP000006286">
    <property type="component" value="Chromosome"/>
</dbReference>
<dbReference type="EMBL" id="CP003466">
    <property type="protein sequence ID" value="AFT70379.1"/>
    <property type="molecule type" value="Genomic_DNA"/>
</dbReference>
<feature type="domain" description="UvrD-like helicase ATP-binding" evidence="6">
    <location>
        <begin position="119"/>
        <end position="177"/>
    </location>
</feature>
<dbReference type="PANTHER" id="PTHR11070">
    <property type="entry name" value="UVRD / RECB / PCRA DNA HELICASE FAMILY MEMBER"/>
    <property type="match status" value="1"/>
</dbReference>
<keyword evidence="4" id="KW-0067">ATP-binding</keyword>
<dbReference type="GO" id="GO:0043138">
    <property type="term" value="F:3'-5' DNA helicase activity"/>
    <property type="evidence" value="ECO:0007669"/>
    <property type="project" value="TreeGrafter"/>
</dbReference>
<evidence type="ECO:0000256" key="1">
    <source>
        <dbReference type="ARBA" id="ARBA00022741"/>
    </source>
</evidence>
<dbReference type="KEGG" id="adi:B5T_02105"/>
<keyword evidence="1" id="KW-0547">Nucleotide-binding</keyword>
<proteinExistence type="predicted"/>
<evidence type="ECO:0000259" key="6">
    <source>
        <dbReference type="Pfam" id="PF00580"/>
    </source>
</evidence>
<dbReference type="GO" id="GO:0016787">
    <property type="term" value="F:hydrolase activity"/>
    <property type="evidence" value="ECO:0007669"/>
    <property type="project" value="UniProtKB-KW"/>
</dbReference>
<gene>
    <name evidence="7" type="ordered locus">B5T_02105</name>
</gene>
<dbReference type="GO" id="GO:0000725">
    <property type="term" value="P:recombinational repair"/>
    <property type="evidence" value="ECO:0007669"/>
    <property type="project" value="TreeGrafter"/>
</dbReference>
<dbReference type="GO" id="GO:0005524">
    <property type="term" value="F:ATP binding"/>
    <property type="evidence" value="ECO:0007669"/>
    <property type="project" value="UniProtKB-KW"/>
</dbReference>